<accession>A0ABW1LYG5</accession>
<dbReference type="EMBL" id="JBHSPT010000027">
    <property type="protein sequence ID" value="MFC6056120.1"/>
    <property type="molecule type" value="Genomic_DNA"/>
</dbReference>
<organism evidence="1 2">
    <name type="scientific">Streptomyces pratens</name>
    <dbReference type="NCBI Taxonomy" id="887456"/>
    <lineage>
        <taxon>Bacteria</taxon>
        <taxon>Bacillati</taxon>
        <taxon>Actinomycetota</taxon>
        <taxon>Actinomycetes</taxon>
        <taxon>Kitasatosporales</taxon>
        <taxon>Streptomycetaceae</taxon>
        <taxon>Streptomyces</taxon>
    </lineage>
</organism>
<evidence type="ECO:0000313" key="2">
    <source>
        <dbReference type="Proteomes" id="UP001596242"/>
    </source>
</evidence>
<comment type="caution">
    <text evidence="1">The sequence shown here is derived from an EMBL/GenBank/DDBJ whole genome shotgun (WGS) entry which is preliminary data.</text>
</comment>
<dbReference type="InterPro" id="IPR045775">
    <property type="entry name" value="DUF6207"/>
</dbReference>
<evidence type="ECO:0000313" key="1">
    <source>
        <dbReference type="EMBL" id="MFC6056120.1"/>
    </source>
</evidence>
<dbReference type="RefSeq" id="WP_386395978.1">
    <property type="nucleotide sequence ID" value="NZ_JBHSPT010000027.1"/>
</dbReference>
<sequence length="36" mass="3691">MVDVAAADDGSALAFQTALATRWTTATAVRTVRVPG</sequence>
<dbReference type="Pfam" id="PF19711">
    <property type="entry name" value="DUF6207"/>
    <property type="match status" value="1"/>
</dbReference>
<keyword evidence="2" id="KW-1185">Reference proteome</keyword>
<reference evidence="2" key="1">
    <citation type="journal article" date="2019" name="Int. J. Syst. Evol. Microbiol.">
        <title>The Global Catalogue of Microorganisms (GCM) 10K type strain sequencing project: providing services to taxonomists for standard genome sequencing and annotation.</title>
        <authorList>
            <consortium name="The Broad Institute Genomics Platform"/>
            <consortium name="The Broad Institute Genome Sequencing Center for Infectious Disease"/>
            <person name="Wu L."/>
            <person name="Ma J."/>
        </authorList>
    </citation>
    <scope>NUCLEOTIDE SEQUENCE [LARGE SCALE GENOMIC DNA]</scope>
    <source>
        <strain evidence="2">JCM 12763</strain>
    </source>
</reference>
<proteinExistence type="predicted"/>
<protein>
    <submittedName>
        <fullName evidence="1">DUF6207 family protein</fullName>
    </submittedName>
</protein>
<name>A0ABW1LYG5_9ACTN</name>
<dbReference type="Proteomes" id="UP001596242">
    <property type="component" value="Unassembled WGS sequence"/>
</dbReference>
<gene>
    <name evidence="1" type="ORF">ACFP50_11800</name>
</gene>